<dbReference type="EMBL" id="QWGR01000004">
    <property type="protein sequence ID" value="RIJ48700.1"/>
    <property type="molecule type" value="Genomic_DNA"/>
</dbReference>
<dbReference type="Proteomes" id="UP000265926">
    <property type="component" value="Unassembled WGS sequence"/>
</dbReference>
<evidence type="ECO:0008006" key="3">
    <source>
        <dbReference type="Google" id="ProtNLM"/>
    </source>
</evidence>
<organism evidence="1 2">
    <name type="scientific">Maribellus luteus</name>
    <dbReference type="NCBI Taxonomy" id="2305463"/>
    <lineage>
        <taxon>Bacteria</taxon>
        <taxon>Pseudomonadati</taxon>
        <taxon>Bacteroidota</taxon>
        <taxon>Bacteroidia</taxon>
        <taxon>Marinilabiliales</taxon>
        <taxon>Prolixibacteraceae</taxon>
        <taxon>Maribellus</taxon>
    </lineage>
</organism>
<reference evidence="1 2" key="1">
    <citation type="submission" date="2018-08" db="EMBL/GenBank/DDBJ databases">
        <title>Pallidiluteibacterium maritimus gen. nov., sp. nov., isolated from coastal sediment.</title>
        <authorList>
            <person name="Zhou L.Y."/>
        </authorList>
    </citation>
    <scope>NUCLEOTIDE SEQUENCE [LARGE SCALE GENOMIC DNA]</scope>
    <source>
        <strain evidence="1 2">XSD2</strain>
    </source>
</reference>
<accession>A0A399SX76</accession>
<dbReference type="OrthoDB" id="1431905at2"/>
<evidence type="ECO:0000313" key="2">
    <source>
        <dbReference type="Proteomes" id="UP000265926"/>
    </source>
</evidence>
<sequence>MSKLLHIIHPKDNSTDFLEEIHTYLSEKYEERIHVSRLHTREDHNYIFKQMRQMPTDTLYLFFGHGTSTCLSGAITRDFEYPQYISDEQLQVFEGKNVVLLSCRSDQYLQKYFKQCNLKSAIGFPNMITDDIETEYPEPESFEEKVTSEDILAYRKILVDVMKYSLDDYLKGNFSSSQLIDRMRLRINRKLINFYKENPNKGHLPFGMMLSELANDVSYFSN</sequence>
<dbReference type="AlphaFoldDB" id="A0A399SX76"/>
<evidence type="ECO:0000313" key="1">
    <source>
        <dbReference type="EMBL" id="RIJ48700.1"/>
    </source>
</evidence>
<name>A0A399SX76_9BACT</name>
<keyword evidence="2" id="KW-1185">Reference proteome</keyword>
<dbReference type="RefSeq" id="WP_119437620.1">
    <property type="nucleotide sequence ID" value="NZ_QWGR01000004.1"/>
</dbReference>
<proteinExistence type="predicted"/>
<protein>
    <recommendedName>
        <fullName evidence="3">CHAT domain-containing protein</fullName>
    </recommendedName>
</protein>
<gene>
    <name evidence="1" type="ORF">D1614_09205</name>
</gene>
<comment type="caution">
    <text evidence="1">The sequence shown here is derived from an EMBL/GenBank/DDBJ whole genome shotgun (WGS) entry which is preliminary data.</text>
</comment>